<keyword evidence="1" id="KW-1133">Transmembrane helix</keyword>
<evidence type="ECO:0000256" key="1">
    <source>
        <dbReference type="SAM" id="Phobius"/>
    </source>
</evidence>
<feature type="transmembrane region" description="Helical" evidence="1">
    <location>
        <begin position="59"/>
        <end position="79"/>
    </location>
</feature>
<feature type="transmembrane region" description="Helical" evidence="1">
    <location>
        <begin position="105"/>
        <end position="129"/>
    </location>
</feature>
<evidence type="ECO:0000313" key="2">
    <source>
        <dbReference type="EMBL" id="GKX30751.1"/>
    </source>
</evidence>
<organism evidence="2 3">
    <name type="scientific">Vallitalea longa</name>
    <dbReference type="NCBI Taxonomy" id="2936439"/>
    <lineage>
        <taxon>Bacteria</taxon>
        <taxon>Bacillati</taxon>
        <taxon>Bacillota</taxon>
        <taxon>Clostridia</taxon>
        <taxon>Lachnospirales</taxon>
        <taxon>Vallitaleaceae</taxon>
        <taxon>Vallitalea</taxon>
    </lineage>
</organism>
<evidence type="ECO:0000313" key="3">
    <source>
        <dbReference type="Proteomes" id="UP001144256"/>
    </source>
</evidence>
<name>A0A9W6DF10_9FIRM</name>
<keyword evidence="3" id="KW-1185">Reference proteome</keyword>
<proteinExistence type="predicted"/>
<keyword evidence="1" id="KW-0472">Membrane</keyword>
<comment type="caution">
    <text evidence="2">The sequence shown here is derived from an EMBL/GenBank/DDBJ whole genome shotgun (WGS) entry which is preliminary data.</text>
</comment>
<sequence length="252" mass="28693">MEELTLARIKNDVIQIVKRCGIAIYIVEFIKCIFNSYNTYQAYIAYFSNDTVGQLSQSIYNLLGIVITAVLSIISILIIDNSYEKINDNYPNIIKNSFKKLPKYILGYIVVGSFIIVALLICMVTIIALRGTLGTLVIIIFIILFLYIMIRFCLLSYVLILEEGTNFISRSKELYLIDKSIMVKYYFATLIIQIIPTVLLTSLPNWMNIELSKTAFLSTRIGLIVIGLVLAPIIKIVGLSIYKCYIDEDLKY</sequence>
<protein>
    <submittedName>
        <fullName evidence="2">Uncharacterized protein</fullName>
    </submittedName>
</protein>
<dbReference type="Proteomes" id="UP001144256">
    <property type="component" value="Unassembled WGS sequence"/>
</dbReference>
<dbReference type="AlphaFoldDB" id="A0A9W6DF10"/>
<dbReference type="RefSeq" id="WP_281817216.1">
    <property type="nucleotide sequence ID" value="NZ_BRLB01000011.1"/>
</dbReference>
<feature type="transmembrane region" description="Helical" evidence="1">
    <location>
        <begin position="181"/>
        <end position="201"/>
    </location>
</feature>
<accession>A0A9W6DF10</accession>
<reference evidence="2" key="1">
    <citation type="submission" date="2022-06" db="EMBL/GenBank/DDBJ databases">
        <title>Vallitalea longa sp. nov., an anaerobic bacterium isolated from marine sediment.</title>
        <authorList>
            <person name="Hirano S."/>
            <person name="Terahara T."/>
            <person name="Mori K."/>
            <person name="Hamada M."/>
            <person name="Matsumoto R."/>
            <person name="Kobayashi T."/>
        </authorList>
    </citation>
    <scope>NUCLEOTIDE SEQUENCE</scope>
    <source>
        <strain evidence="2">SH18-1</strain>
    </source>
</reference>
<keyword evidence="1" id="KW-0812">Transmembrane</keyword>
<feature type="transmembrane region" description="Helical" evidence="1">
    <location>
        <begin position="221"/>
        <end position="242"/>
    </location>
</feature>
<feature type="transmembrane region" description="Helical" evidence="1">
    <location>
        <begin position="135"/>
        <end position="160"/>
    </location>
</feature>
<gene>
    <name evidence="2" type="ORF">SH1V18_32310</name>
</gene>
<dbReference type="EMBL" id="BRLB01000011">
    <property type="protein sequence ID" value="GKX30751.1"/>
    <property type="molecule type" value="Genomic_DNA"/>
</dbReference>